<dbReference type="Proteomes" id="UP001054945">
    <property type="component" value="Unassembled WGS sequence"/>
</dbReference>
<protein>
    <submittedName>
        <fullName evidence="2">Cat eye syndrome critical region protein 2</fullName>
    </submittedName>
</protein>
<gene>
    <name evidence="2" type="primary">CECR2_2</name>
    <name evidence="2" type="ORF">CEXT_128191</name>
</gene>
<dbReference type="InterPro" id="IPR029614">
    <property type="entry name" value="CECR2"/>
</dbReference>
<comment type="caution">
    <text evidence="2">The sequence shown here is derived from an EMBL/GenBank/DDBJ whole genome shotgun (WGS) entry which is preliminary data.</text>
</comment>
<proteinExistence type="predicted"/>
<evidence type="ECO:0000313" key="3">
    <source>
        <dbReference type="Proteomes" id="UP001054945"/>
    </source>
</evidence>
<reference evidence="2 3" key="1">
    <citation type="submission" date="2021-06" db="EMBL/GenBank/DDBJ databases">
        <title>Caerostris extrusa draft genome.</title>
        <authorList>
            <person name="Kono N."/>
            <person name="Arakawa K."/>
        </authorList>
    </citation>
    <scope>NUCLEOTIDE SEQUENCE [LARGE SCALE GENOMIC DNA]</scope>
</reference>
<feature type="compositionally biased region" description="Acidic residues" evidence="1">
    <location>
        <begin position="322"/>
        <end position="336"/>
    </location>
</feature>
<dbReference type="EMBL" id="BPLR01020957">
    <property type="protein sequence ID" value="GIX84378.1"/>
    <property type="molecule type" value="Genomic_DNA"/>
</dbReference>
<dbReference type="AlphaFoldDB" id="A0AAV4NKN0"/>
<feature type="compositionally biased region" description="Polar residues" evidence="1">
    <location>
        <begin position="388"/>
        <end position="403"/>
    </location>
</feature>
<dbReference type="PANTHER" id="PTHR47092">
    <property type="entry name" value="CAT EYE SYNDROME CRITICAL REGION PROTEIN 2"/>
    <property type="match status" value="1"/>
</dbReference>
<feature type="compositionally biased region" description="Acidic residues" evidence="1">
    <location>
        <begin position="362"/>
        <end position="373"/>
    </location>
</feature>
<feature type="compositionally biased region" description="Basic and acidic residues" evidence="1">
    <location>
        <begin position="431"/>
        <end position="448"/>
    </location>
</feature>
<evidence type="ECO:0000256" key="1">
    <source>
        <dbReference type="SAM" id="MobiDB-lite"/>
    </source>
</evidence>
<feature type="region of interest" description="Disordered" evidence="1">
    <location>
        <begin position="286"/>
        <end position="406"/>
    </location>
</feature>
<name>A0AAV4NKN0_CAEEX</name>
<evidence type="ECO:0000313" key="2">
    <source>
        <dbReference type="EMBL" id="GIX84378.1"/>
    </source>
</evidence>
<dbReference type="GO" id="GO:0090537">
    <property type="term" value="C:CERF complex"/>
    <property type="evidence" value="ECO:0007669"/>
    <property type="project" value="InterPro"/>
</dbReference>
<dbReference type="GO" id="GO:0006338">
    <property type="term" value="P:chromatin remodeling"/>
    <property type="evidence" value="ECO:0007669"/>
    <property type="project" value="InterPro"/>
</dbReference>
<feature type="region of interest" description="Disordered" evidence="1">
    <location>
        <begin position="232"/>
        <end position="257"/>
    </location>
</feature>
<feature type="region of interest" description="Disordered" evidence="1">
    <location>
        <begin position="426"/>
        <end position="448"/>
    </location>
</feature>
<organism evidence="2 3">
    <name type="scientific">Caerostris extrusa</name>
    <name type="common">Bark spider</name>
    <name type="synonym">Caerostris bankana</name>
    <dbReference type="NCBI Taxonomy" id="172846"/>
    <lineage>
        <taxon>Eukaryota</taxon>
        <taxon>Metazoa</taxon>
        <taxon>Ecdysozoa</taxon>
        <taxon>Arthropoda</taxon>
        <taxon>Chelicerata</taxon>
        <taxon>Arachnida</taxon>
        <taxon>Araneae</taxon>
        <taxon>Araneomorphae</taxon>
        <taxon>Entelegynae</taxon>
        <taxon>Araneoidea</taxon>
        <taxon>Araneidae</taxon>
        <taxon>Caerostris</taxon>
    </lineage>
</organism>
<dbReference type="PANTHER" id="PTHR47092:SF1">
    <property type="entry name" value="CHROMATIN REMODELING REGULATOR CECR2"/>
    <property type="match status" value="1"/>
</dbReference>
<feature type="compositionally biased region" description="Acidic residues" evidence="1">
    <location>
        <begin position="293"/>
        <end position="302"/>
    </location>
</feature>
<keyword evidence="3" id="KW-1185">Reference proteome</keyword>
<sequence>MYASAHEASILSNSSGIRSWPGDLWFLSLLIVDSISSLPEGGINSSLLMHSPITGKKKLHELFNENCEDEENPLENNAFAFLSSRSKVEVLLKLCEFRLDVDGALDAIKDIPPEDMQARCVGKDGQNNSYWYFYDERLYKEDPSGAAKSQKNFNSRLGKKISKILMLKMENVDKHKAEKELAKEIKNVYLPKLAEVVAEKDRLLRKRFLELAPKRASSRLSKVQAQKKLEEQMAAEANEKRRLEMEEEQIQKEADRKKQIIEDRRKRAEAREKIIEERSRRALQRDMMRGLDVPEDDFDLDPPDTRANRRVKKLPAYKETSDNSDEENSEEEESSDDNASHSESDDGPCEDEEHSSNISNNESEEDDNSDDNFENSASGNIIPKGTIEKNNFVTSSTNQNSHGVSKWKDDIHSKIHILHYSSNGSNKRMKIREGSYKIESEKQVPTKG</sequence>
<accession>A0AAV4NKN0</accession>